<evidence type="ECO:0000313" key="1">
    <source>
        <dbReference type="EMBL" id="MYN20240.1"/>
    </source>
</evidence>
<dbReference type="PANTHER" id="PTHR30441">
    <property type="entry name" value="DUF748 DOMAIN-CONTAINING PROTEIN"/>
    <property type="match status" value="1"/>
</dbReference>
<organism evidence="1 2">
    <name type="scientific">Duganella vulcania</name>
    <dbReference type="NCBI Taxonomy" id="2692166"/>
    <lineage>
        <taxon>Bacteria</taxon>
        <taxon>Pseudomonadati</taxon>
        <taxon>Pseudomonadota</taxon>
        <taxon>Betaproteobacteria</taxon>
        <taxon>Burkholderiales</taxon>
        <taxon>Oxalobacteraceae</taxon>
        <taxon>Telluria group</taxon>
        <taxon>Duganella</taxon>
    </lineage>
</organism>
<evidence type="ECO:0000313" key="2">
    <source>
        <dbReference type="Proteomes" id="UP000484875"/>
    </source>
</evidence>
<dbReference type="InterPro" id="IPR008023">
    <property type="entry name" value="DUF748"/>
</dbReference>
<keyword evidence="2" id="KW-1185">Reference proteome</keyword>
<comment type="caution">
    <text evidence="1">The sequence shown here is derived from an EMBL/GenBank/DDBJ whole genome shotgun (WGS) entry which is preliminary data.</text>
</comment>
<dbReference type="GO" id="GO:0005886">
    <property type="term" value="C:plasma membrane"/>
    <property type="evidence" value="ECO:0007669"/>
    <property type="project" value="TreeGrafter"/>
</dbReference>
<dbReference type="GO" id="GO:0090313">
    <property type="term" value="P:regulation of protein targeting to membrane"/>
    <property type="evidence" value="ECO:0007669"/>
    <property type="project" value="TreeGrafter"/>
</dbReference>
<protein>
    <submittedName>
        <fullName evidence="1">DUF748 domain-containing protein</fullName>
    </submittedName>
</protein>
<gene>
    <name evidence="1" type="ORF">GTP81_26205</name>
</gene>
<dbReference type="EMBL" id="WWCV01000068">
    <property type="protein sequence ID" value="MYN20240.1"/>
    <property type="molecule type" value="Genomic_DNA"/>
</dbReference>
<accession>A0A845HND7</accession>
<dbReference type="PANTHER" id="PTHR30441:SF8">
    <property type="entry name" value="DUF748 DOMAIN-CONTAINING PROTEIN"/>
    <property type="match status" value="1"/>
</dbReference>
<dbReference type="AlphaFoldDB" id="A0A845HND7"/>
<dbReference type="Pfam" id="PF05359">
    <property type="entry name" value="DUF748"/>
    <property type="match status" value="1"/>
</dbReference>
<proteinExistence type="predicted"/>
<dbReference type="Proteomes" id="UP000484875">
    <property type="component" value="Unassembled WGS sequence"/>
</dbReference>
<dbReference type="InterPro" id="IPR052894">
    <property type="entry name" value="AsmA-related"/>
</dbReference>
<sequence length="1201" mass="125625">MGVAGAVGVYALAGGWLLPYAIKSQLPKFVETELERKASIGDVSFNPFTLRLAVQQFQLTEANGAPLFGVGGLEVEMQWRSLLRRAWSFADIRIVAPTVQLAIAPDGKFNIAEFVETLNKRKHDDSDSGMPRLIIEHFALEQGKVDMHDRHAGYNDTFTPIAFTLNNLSTLPDENGDYTLSADAGLGGKLRWKGTNALNPIGGSGVLTLDAVALPGVSTYLKSFARVAVVDGRLSAKLPYKFAYKDGQLEANLSGAGLALNDLVVKRDGAAEAFVKLKLFDVSDVGVDLLKRTVTVGGLHVNGGTLAVRRDAKGELDVANLMVSAAPAPAKPGPAVAAKPAPATAAGAAPTAAAKSASAIAATSAPAAAKSASTVAATPAAAAKSAPAGNWKVQLKQLALDDIAVAAVDETVSPALKFNADKLKLNLQLQAEPTADGLKLNIADAAFSVDNLALTSGAMTPLKLAQLGFEGGEIDLAAHRASLGRLHFDGGQLDLSRDSKGRFRFLDTFPKAGSGAQPPAKDAPASAPWTANMKTVEFNKFGARYDDASSGIKGNLQDFNLKLTDASTDLKKPLAFDGAVALREGGQLTAKGKVVPSTGAVDTDLKLTKLAIAPVQPLLSKYVKLKIADGSISGQGRLHTGAGGKADPGLRYDGSLEVAELALNEEDNDRFAHWKSVRADKLAFGLSPDLLDVAELRVIEPDATLIIENDRSFNAQRLLVTQPAAPAPAAKPAAASAPGAAPATKPAAVSADAASAGKSAAPAAEPFPVKVRRVRFENAKLAFTDLSLRPQFGAKIYELGGVITGLSSRRDASSQIELDGRVDDYGLARIRGKLNPFVPADNTDINVVFKNVDMVSASPYSMKFAGYKIAQGKISLDLEYKVAKGQLEGNNHIVLDNLTLGERIDSPDALKLPLELALAILKDSDGRIDLGVPVSGNMNDPQFSYGSVVWKAIGNIMSKIVTSPFRALGNLFGISGDKLESIDFDPGSDTVLPPEREKLKQVAQILAKKAQLKLSVPGQYSEQADGAALRAQALRRVVLARADIKLAAGEQPGPLDMGQRKVRGAVRDLYAERFGAAELDKQKKAAEAAAGPAAGAGADAAAADAAQKKLPMLQRLGKLVQGEPQVADATAFYAKLLERLEQKQPLPADALQQLGAKRSAAILVALKGEGVDAAAVQTSGPEPVEGGAGKPVALKLGLSAK</sequence>
<name>A0A845HND7_9BURK</name>
<reference evidence="1 2" key="1">
    <citation type="submission" date="2019-12" db="EMBL/GenBank/DDBJ databases">
        <title>Novel species isolated from a subtropical stream in China.</title>
        <authorList>
            <person name="Lu H."/>
        </authorList>
    </citation>
    <scope>NUCLEOTIDE SEQUENCE [LARGE SCALE GENOMIC DNA]</scope>
    <source>
        <strain evidence="1 2">FT107W</strain>
    </source>
</reference>